<dbReference type="GO" id="GO:0070449">
    <property type="term" value="C:elongin complex"/>
    <property type="evidence" value="ECO:0007669"/>
    <property type="project" value="EnsemblFungi"/>
</dbReference>
<proteinExistence type="inferred from homology"/>
<dbReference type="OrthoDB" id="249087at2759"/>
<dbReference type="STRING" id="1071378.G0WBK2"/>
<evidence type="ECO:0000256" key="1">
    <source>
        <dbReference type="ARBA" id="ARBA00004123"/>
    </source>
</evidence>
<comment type="subcellular location">
    <subcellularLocation>
        <location evidence="1">Nucleus</location>
    </subcellularLocation>
</comment>
<dbReference type="GO" id="GO:0000113">
    <property type="term" value="C:nucleotide-excision repair factor 4 complex"/>
    <property type="evidence" value="ECO:0007669"/>
    <property type="project" value="EnsemblFungi"/>
</dbReference>
<comment type="similarity">
    <text evidence="2">Belongs to the SKP1 family.</text>
</comment>
<dbReference type="GO" id="GO:0006511">
    <property type="term" value="P:ubiquitin-dependent protein catabolic process"/>
    <property type="evidence" value="ECO:0007669"/>
    <property type="project" value="EnsemblFungi"/>
</dbReference>
<name>G0WBK2_NAUDC</name>
<protein>
    <recommendedName>
        <fullName evidence="3">Elongin-C</fullName>
    </recommendedName>
</protein>
<dbReference type="GO" id="GO:0009411">
    <property type="term" value="P:response to UV"/>
    <property type="evidence" value="ECO:0007669"/>
    <property type="project" value="EnsemblFungi"/>
</dbReference>
<evidence type="ECO:0000256" key="4">
    <source>
        <dbReference type="ARBA" id="ARBA00023242"/>
    </source>
</evidence>
<dbReference type="AlphaFoldDB" id="G0WBK2"/>
<feature type="domain" description="SKP1 component POZ" evidence="5">
    <location>
        <begin position="5"/>
        <end position="65"/>
    </location>
</feature>
<dbReference type="RefSeq" id="XP_003670365.1">
    <property type="nucleotide sequence ID" value="XM_003670317.1"/>
</dbReference>
<dbReference type="GO" id="GO:0070911">
    <property type="term" value="P:global genome nucleotide-excision repair"/>
    <property type="evidence" value="ECO:0007669"/>
    <property type="project" value="EnsemblFungi"/>
</dbReference>
<dbReference type="OMA" id="ELMMAPN"/>
<dbReference type="PANTHER" id="PTHR20648">
    <property type="entry name" value="ELONGIN-C"/>
    <property type="match status" value="1"/>
</dbReference>
<keyword evidence="7" id="KW-1185">Reference proteome</keyword>
<dbReference type="Pfam" id="PF03931">
    <property type="entry name" value="Skp1_POZ"/>
    <property type="match status" value="1"/>
</dbReference>
<accession>G0WBK2</accession>
<dbReference type="GO" id="GO:0004842">
    <property type="term" value="F:ubiquitin-protein transferase activity"/>
    <property type="evidence" value="ECO:0007669"/>
    <property type="project" value="EnsemblFungi"/>
</dbReference>
<dbReference type="GO" id="GO:0031463">
    <property type="term" value="C:Cul3-RING ubiquitin ligase complex"/>
    <property type="evidence" value="ECO:0007669"/>
    <property type="project" value="EnsemblFungi"/>
</dbReference>
<gene>
    <name evidence="6" type="primary">NDAI0E03050</name>
    <name evidence="6" type="ordered locus">NDAI_0E03050</name>
</gene>
<dbReference type="InterPro" id="IPR016073">
    <property type="entry name" value="Skp1_comp_POZ"/>
</dbReference>
<dbReference type="EMBL" id="HE580271">
    <property type="protein sequence ID" value="CCD25122.1"/>
    <property type="molecule type" value="Genomic_DNA"/>
</dbReference>
<organism evidence="6 7">
    <name type="scientific">Naumovozyma dairenensis (strain ATCC 10597 / BCRC 20456 / CBS 421 / NBRC 0211 / NRRL Y-12639)</name>
    <name type="common">Saccharomyces dairenensis</name>
    <dbReference type="NCBI Taxonomy" id="1071378"/>
    <lineage>
        <taxon>Eukaryota</taxon>
        <taxon>Fungi</taxon>
        <taxon>Dikarya</taxon>
        <taxon>Ascomycota</taxon>
        <taxon>Saccharomycotina</taxon>
        <taxon>Saccharomycetes</taxon>
        <taxon>Saccharomycetales</taxon>
        <taxon>Saccharomycetaceae</taxon>
        <taxon>Naumovozyma</taxon>
    </lineage>
</organism>
<dbReference type="FunFam" id="3.30.710.10:FF:000035">
    <property type="entry name" value="Elongin C transcription elongation factor"/>
    <property type="match status" value="1"/>
</dbReference>
<dbReference type="InterPro" id="IPR039948">
    <property type="entry name" value="ELC1"/>
</dbReference>
<dbReference type="eggNOG" id="KOG3473">
    <property type="taxonomic scope" value="Eukaryota"/>
</dbReference>
<evidence type="ECO:0000313" key="7">
    <source>
        <dbReference type="Proteomes" id="UP000000689"/>
    </source>
</evidence>
<dbReference type="SMART" id="SM00512">
    <property type="entry name" value="Skp1"/>
    <property type="match status" value="1"/>
</dbReference>
<evidence type="ECO:0000313" key="6">
    <source>
        <dbReference type="EMBL" id="CCD25122.1"/>
    </source>
</evidence>
<dbReference type="GeneID" id="11498700"/>
<evidence type="ECO:0000256" key="3">
    <source>
        <dbReference type="ARBA" id="ARBA00021347"/>
    </source>
</evidence>
<dbReference type="SUPFAM" id="SSF54695">
    <property type="entry name" value="POZ domain"/>
    <property type="match status" value="1"/>
</dbReference>
<dbReference type="InterPro" id="IPR011333">
    <property type="entry name" value="SKP1/BTB/POZ_sf"/>
</dbReference>
<dbReference type="InterPro" id="IPR001232">
    <property type="entry name" value="SKP1-like"/>
</dbReference>
<dbReference type="KEGG" id="ndi:NDAI_0E03050"/>
<evidence type="ECO:0000259" key="5">
    <source>
        <dbReference type="Pfam" id="PF03931"/>
    </source>
</evidence>
<dbReference type="Proteomes" id="UP000000689">
    <property type="component" value="Chromosome 5"/>
</dbReference>
<evidence type="ECO:0000256" key="2">
    <source>
        <dbReference type="ARBA" id="ARBA00009993"/>
    </source>
</evidence>
<sequence>MSELKFIKLIGEGDKEYKVSYEAAMVSPVLKTMLQSPFKENAGKVDLTKYSGDTLEKVCEYLEYKLRYQNADETEDIPEFDIPTELSVELLMVADYLNI</sequence>
<keyword evidence="4" id="KW-0539">Nucleus</keyword>
<reference evidence="6 7" key="1">
    <citation type="journal article" date="2011" name="Proc. Natl. Acad. Sci. U.S.A.">
        <title>Evolutionary erosion of yeast sex chromosomes by mating-type switching accidents.</title>
        <authorList>
            <person name="Gordon J.L."/>
            <person name="Armisen D."/>
            <person name="Proux-Wera E."/>
            <person name="Oheigeartaigh S.S."/>
            <person name="Byrne K.P."/>
            <person name="Wolfe K.H."/>
        </authorList>
    </citation>
    <scope>NUCLEOTIDE SEQUENCE [LARGE SCALE GENOMIC DNA]</scope>
    <source>
        <strain evidence="7">ATCC 10597 / BCRC 20456 / CBS 421 / NBRC 0211 / NRRL Y-12639</strain>
    </source>
</reference>
<dbReference type="Gene3D" id="3.30.710.10">
    <property type="entry name" value="Potassium Channel Kv1.1, Chain A"/>
    <property type="match status" value="1"/>
</dbReference>
<dbReference type="HOGENOM" id="CLU_130038_1_1_1"/>